<organism evidence="1 2">
    <name type="scientific">Boletus edulis BED1</name>
    <dbReference type="NCBI Taxonomy" id="1328754"/>
    <lineage>
        <taxon>Eukaryota</taxon>
        <taxon>Fungi</taxon>
        <taxon>Dikarya</taxon>
        <taxon>Basidiomycota</taxon>
        <taxon>Agaricomycotina</taxon>
        <taxon>Agaricomycetes</taxon>
        <taxon>Agaricomycetidae</taxon>
        <taxon>Boletales</taxon>
        <taxon>Boletineae</taxon>
        <taxon>Boletaceae</taxon>
        <taxon>Boletoideae</taxon>
        <taxon>Boletus</taxon>
    </lineage>
</organism>
<proteinExistence type="predicted"/>
<dbReference type="InterPro" id="IPR011989">
    <property type="entry name" value="ARM-like"/>
</dbReference>
<dbReference type="AlphaFoldDB" id="A0AAD4BWN9"/>
<sequence length="372" mass="41426">MDPLRCYKAESRLHELARAQKGPVSLLAVQALVELLGAKLLQEPGLGFVGHLPPSMHRSPTLRSSTLLSTVQYLHAGTANNTPAREWMRIGDSLLYKLFSARTLGNNRREFIQKLLDAAGGRHTRARTAATFTLLKLCNFDIHLQSYVLEQGVLDILVKQLQYKDTALLAAYALTRCLSHEIFSKPIYQNPVLAGYIVNMIRLDYFDEAVGVTEGFAILEDLLRCDKLKRQILEYDIAALLERKLGAGQPAEMRTSLNYLNIFRIYGEDSLTQNLVERGMSHLRTNRWRSQKAGVAILCSLAQTRFGVEALKQVIPEVVDTILPTHDSNTQQAINTPYTIQSKPPSSLLGPAFVIRVLANNGEQTTATSISP</sequence>
<gene>
    <name evidence="1" type="ORF">L210DRAFT_3195130</name>
</gene>
<accession>A0AAD4BWN9</accession>
<reference evidence="1" key="1">
    <citation type="submission" date="2019-10" db="EMBL/GenBank/DDBJ databases">
        <authorList>
            <consortium name="DOE Joint Genome Institute"/>
            <person name="Kuo A."/>
            <person name="Miyauchi S."/>
            <person name="Kiss E."/>
            <person name="Drula E."/>
            <person name="Kohler A."/>
            <person name="Sanchez-Garcia M."/>
            <person name="Andreopoulos B."/>
            <person name="Barry K.W."/>
            <person name="Bonito G."/>
            <person name="Buee M."/>
            <person name="Carver A."/>
            <person name="Chen C."/>
            <person name="Cichocki N."/>
            <person name="Clum A."/>
            <person name="Culley D."/>
            <person name="Crous P.W."/>
            <person name="Fauchery L."/>
            <person name="Girlanda M."/>
            <person name="Hayes R."/>
            <person name="Keri Z."/>
            <person name="LaButti K."/>
            <person name="Lipzen A."/>
            <person name="Lombard V."/>
            <person name="Magnuson J."/>
            <person name="Maillard F."/>
            <person name="Morin E."/>
            <person name="Murat C."/>
            <person name="Nolan M."/>
            <person name="Ohm R."/>
            <person name="Pangilinan J."/>
            <person name="Pereira M."/>
            <person name="Perotto S."/>
            <person name="Peter M."/>
            <person name="Riley R."/>
            <person name="Sitrit Y."/>
            <person name="Stielow B."/>
            <person name="Szollosi G."/>
            <person name="Zifcakova L."/>
            <person name="Stursova M."/>
            <person name="Spatafora J.W."/>
            <person name="Tedersoo L."/>
            <person name="Vaario L.-M."/>
            <person name="Yamada A."/>
            <person name="Yan M."/>
            <person name="Wang P."/>
            <person name="Xu J."/>
            <person name="Bruns T."/>
            <person name="Baldrian P."/>
            <person name="Vilgalys R."/>
            <person name="Henrissat B."/>
            <person name="Grigoriev I.V."/>
            <person name="Hibbett D."/>
            <person name="Nagy L.G."/>
            <person name="Martin F.M."/>
        </authorList>
    </citation>
    <scope>NUCLEOTIDE SEQUENCE</scope>
    <source>
        <strain evidence="1">BED1</strain>
    </source>
</reference>
<dbReference type="InterPro" id="IPR016024">
    <property type="entry name" value="ARM-type_fold"/>
</dbReference>
<reference evidence="1" key="2">
    <citation type="journal article" date="2020" name="Nat. Commun.">
        <title>Large-scale genome sequencing of mycorrhizal fungi provides insights into the early evolution of symbiotic traits.</title>
        <authorList>
            <person name="Miyauchi S."/>
            <person name="Kiss E."/>
            <person name="Kuo A."/>
            <person name="Drula E."/>
            <person name="Kohler A."/>
            <person name="Sanchez-Garcia M."/>
            <person name="Morin E."/>
            <person name="Andreopoulos B."/>
            <person name="Barry K.W."/>
            <person name="Bonito G."/>
            <person name="Buee M."/>
            <person name="Carver A."/>
            <person name="Chen C."/>
            <person name="Cichocki N."/>
            <person name="Clum A."/>
            <person name="Culley D."/>
            <person name="Crous P.W."/>
            <person name="Fauchery L."/>
            <person name="Girlanda M."/>
            <person name="Hayes R.D."/>
            <person name="Keri Z."/>
            <person name="LaButti K."/>
            <person name="Lipzen A."/>
            <person name="Lombard V."/>
            <person name="Magnuson J."/>
            <person name="Maillard F."/>
            <person name="Murat C."/>
            <person name="Nolan M."/>
            <person name="Ohm R.A."/>
            <person name="Pangilinan J."/>
            <person name="Pereira M.F."/>
            <person name="Perotto S."/>
            <person name="Peter M."/>
            <person name="Pfister S."/>
            <person name="Riley R."/>
            <person name="Sitrit Y."/>
            <person name="Stielow J.B."/>
            <person name="Szollosi G."/>
            <person name="Zifcakova L."/>
            <person name="Stursova M."/>
            <person name="Spatafora J.W."/>
            <person name="Tedersoo L."/>
            <person name="Vaario L.M."/>
            <person name="Yamada A."/>
            <person name="Yan M."/>
            <person name="Wang P."/>
            <person name="Xu J."/>
            <person name="Bruns T."/>
            <person name="Baldrian P."/>
            <person name="Vilgalys R."/>
            <person name="Dunand C."/>
            <person name="Henrissat B."/>
            <person name="Grigoriev I.V."/>
            <person name="Hibbett D."/>
            <person name="Nagy L.G."/>
            <person name="Martin F.M."/>
        </authorList>
    </citation>
    <scope>NUCLEOTIDE SEQUENCE</scope>
    <source>
        <strain evidence="1">BED1</strain>
    </source>
</reference>
<dbReference type="Proteomes" id="UP001194468">
    <property type="component" value="Unassembled WGS sequence"/>
</dbReference>
<evidence type="ECO:0000313" key="1">
    <source>
        <dbReference type="EMBL" id="KAF8442126.1"/>
    </source>
</evidence>
<dbReference type="EMBL" id="WHUW01000009">
    <property type="protein sequence ID" value="KAF8442126.1"/>
    <property type="molecule type" value="Genomic_DNA"/>
</dbReference>
<dbReference type="Gene3D" id="1.25.10.10">
    <property type="entry name" value="Leucine-rich Repeat Variant"/>
    <property type="match status" value="1"/>
</dbReference>
<protein>
    <submittedName>
        <fullName evidence="1">Uncharacterized protein</fullName>
    </submittedName>
</protein>
<comment type="caution">
    <text evidence="1">The sequence shown here is derived from an EMBL/GenBank/DDBJ whole genome shotgun (WGS) entry which is preliminary data.</text>
</comment>
<evidence type="ECO:0000313" key="2">
    <source>
        <dbReference type="Proteomes" id="UP001194468"/>
    </source>
</evidence>
<dbReference type="SUPFAM" id="SSF48371">
    <property type="entry name" value="ARM repeat"/>
    <property type="match status" value="1"/>
</dbReference>
<keyword evidence="2" id="KW-1185">Reference proteome</keyword>
<name>A0AAD4BWN9_BOLED</name>